<evidence type="ECO:0000313" key="3">
    <source>
        <dbReference type="Proteomes" id="UP000014074"/>
    </source>
</evidence>
<feature type="region of interest" description="Disordered" evidence="1">
    <location>
        <begin position="288"/>
        <end position="317"/>
    </location>
</feature>
<proteinExistence type="predicted"/>
<evidence type="ECO:0000256" key="1">
    <source>
        <dbReference type="SAM" id="MobiDB-lite"/>
    </source>
</evidence>
<dbReference type="Pfam" id="PF13095">
    <property type="entry name" value="FTA2"/>
    <property type="match status" value="1"/>
</dbReference>
<dbReference type="eggNOG" id="ENOG502T2GP">
    <property type="taxonomic scope" value="Eukaryota"/>
</dbReference>
<sequence>MDFSDLVPEHLNPEYIPRSPLGVKFGPPTRKEFYDESSDVDENEPLMQWENKKNLPMYPVLPESWKDLGPLPPVAGPKIQPFDFGDDDSIEFLEVIADANKCCTSIVMKVKIGARIYALKLFKFFSPSLLGPHGIDWGDCHNRKYEDFYYWLWCDDPFGAECRVYGRLKEAGREDLAAKCYGYLLLKKEYEILLEQKFGLIPSTWDGMDTLYERAKIGRAFAQKDGQYRPIRGIVKELLVGSDKFEPANRDGMLRDILGLHELGIIHGDVKADAWVGGRLCDFSQSTTSPHGAINPEFTNNPKLGKRIQSQKVTPNE</sequence>
<gene>
    <name evidence="2" type="ORF">UCRPA7_2029</name>
</gene>
<dbReference type="HOGENOM" id="CLU_877679_0_0_1"/>
<dbReference type="KEGG" id="tmn:UCRPA7_2029"/>
<keyword evidence="3" id="KW-1185">Reference proteome</keyword>
<dbReference type="EMBL" id="KB932919">
    <property type="protein sequence ID" value="EOO02481.1"/>
    <property type="molecule type" value="Genomic_DNA"/>
</dbReference>
<dbReference type="InterPro" id="IPR025213">
    <property type="entry name" value="Sim4_Fta2"/>
</dbReference>
<dbReference type="Proteomes" id="UP000014074">
    <property type="component" value="Unassembled WGS sequence"/>
</dbReference>
<dbReference type="AlphaFoldDB" id="R8BT09"/>
<evidence type="ECO:0008006" key="4">
    <source>
        <dbReference type="Google" id="ProtNLM"/>
    </source>
</evidence>
<evidence type="ECO:0000313" key="2">
    <source>
        <dbReference type="EMBL" id="EOO02481.1"/>
    </source>
</evidence>
<name>R8BT09_PHAM7</name>
<dbReference type="GeneID" id="19322239"/>
<dbReference type="RefSeq" id="XP_007912797.1">
    <property type="nucleotide sequence ID" value="XM_007914606.1"/>
</dbReference>
<accession>R8BT09</accession>
<dbReference type="OrthoDB" id="3432781at2759"/>
<organism evidence="2 3">
    <name type="scientific">Phaeoacremonium minimum (strain UCR-PA7)</name>
    <name type="common">Esca disease fungus</name>
    <name type="synonym">Togninia minima</name>
    <dbReference type="NCBI Taxonomy" id="1286976"/>
    <lineage>
        <taxon>Eukaryota</taxon>
        <taxon>Fungi</taxon>
        <taxon>Dikarya</taxon>
        <taxon>Ascomycota</taxon>
        <taxon>Pezizomycotina</taxon>
        <taxon>Sordariomycetes</taxon>
        <taxon>Sordariomycetidae</taxon>
        <taxon>Togniniales</taxon>
        <taxon>Togniniaceae</taxon>
        <taxon>Phaeoacremonium</taxon>
    </lineage>
</organism>
<feature type="compositionally biased region" description="Polar residues" evidence="1">
    <location>
        <begin position="297"/>
        <end position="317"/>
    </location>
</feature>
<protein>
    <recommendedName>
        <fullName evidence="4">Protein kinase domain-containing protein</fullName>
    </recommendedName>
</protein>
<reference evidence="3" key="1">
    <citation type="journal article" date="2013" name="Genome Announc.">
        <title>Draft genome sequence of the ascomycete Phaeoacremonium aleophilum strain UCR-PA7, a causal agent of the esca disease complex in grapevines.</title>
        <authorList>
            <person name="Blanco-Ulate B."/>
            <person name="Rolshausen P."/>
            <person name="Cantu D."/>
        </authorList>
    </citation>
    <scope>NUCLEOTIDE SEQUENCE [LARGE SCALE GENOMIC DNA]</scope>
    <source>
        <strain evidence="3">UCR-PA7</strain>
    </source>
</reference>